<dbReference type="AlphaFoldDB" id="A0A4P6KUN8"/>
<sequence length="96" mass="10234">MALLTLVENAVRHGIDPGEEGGSIDITIERRGTRCLARVTDTGVGFHPSSAPGTGLATLRERLALTFAGDAELRLMPRRPHGVCAEVEFPALESKP</sequence>
<organism evidence="2 3">
    <name type="scientific">Pseudoduganella lutea</name>
    <dbReference type="NCBI Taxonomy" id="321985"/>
    <lineage>
        <taxon>Bacteria</taxon>
        <taxon>Pseudomonadati</taxon>
        <taxon>Pseudomonadota</taxon>
        <taxon>Betaproteobacteria</taxon>
        <taxon>Burkholderiales</taxon>
        <taxon>Oxalobacteraceae</taxon>
        <taxon>Telluria group</taxon>
        <taxon>Pseudoduganella</taxon>
    </lineage>
</organism>
<dbReference type="InterPro" id="IPR036890">
    <property type="entry name" value="HATPase_C_sf"/>
</dbReference>
<dbReference type="RefSeq" id="WP_130185490.1">
    <property type="nucleotide sequence ID" value="NZ_CP035913.1"/>
</dbReference>
<dbReference type="PANTHER" id="PTHR34220:SF9">
    <property type="entry name" value="SIGNAL TRANSDUCTION HISTIDINE KINASE INTERNAL REGION DOMAIN-CONTAINING PROTEIN"/>
    <property type="match status" value="1"/>
</dbReference>
<dbReference type="SUPFAM" id="SSF55874">
    <property type="entry name" value="ATPase domain of HSP90 chaperone/DNA topoisomerase II/histidine kinase"/>
    <property type="match status" value="1"/>
</dbReference>
<dbReference type="InterPro" id="IPR050640">
    <property type="entry name" value="Bact_2-comp_sensor_kinase"/>
</dbReference>
<keyword evidence="3" id="KW-1185">Reference proteome</keyword>
<dbReference type="Proteomes" id="UP000290637">
    <property type="component" value="Chromosome"/>
</dbReference>
<protein>
    <recommendedName>
        <fullName evidence="1">Histidine kinase/HSP90-like ATPase domain-containing protein</fullName>
    </recommendedName>
</protein>
<dbReference type="PANTHER" id="PTHR34220">
    <property type="entry name" value="SENSOR HISTIDINE KINASE YPDA"/>
    <property type="match status" value="1"/>
</dbReference>
<evidence type="ECO:0000259" key="1">
    <source>
        <dbReference type="Pfam" id="PF02518"/>
    </source>
</evidence>
<dbReference type="Pfam" id="PF02518">
    <property type="entry name" value="HATPase_c"/>
    <property type="match status" value="1"/>
</dbReference>
<dbReference type="KEGG" id="plue:EWM63_04630"/>
<dbReference type="EMBL" id="CP035913">
    <property type="protein sequence ID" value="QBE62355.1"/>
    <property type="molecule type" value="Genomic_DNA"/>
</dbReference>
<dbReference type="InterPro" id="IPR003594">
    <property type="entry name" value="HATPase_dom"/>
</dbReference>
<proteinExistence type="predicted"/>
<feature type="domain" description="Histidine kinase/HSP90-like ATPase" evidence="1">
    <location>
        <begin position="3"/>
        <end position="91"/>
    </location>
</feature>
<gene>
    <name evidence="2" type="ORF">EWM63_04630</name>
</gene>
<name>A0A4P6KUN8_9BURK</name>
<dbReference type="Gene3D" id="3.30.565.10">
    <property type="entry name" value="Histidine kinase-like ATPase, C-terminal domain"/>
    <property type="match status" value="1"/>
</dbReference>
<dbReference type="OrthoDB" id="2514702at2"/>
<evidence type="ECO:0000313" key="2">
    <source>
        <dbReference type="EMBL" id="QBE62355.1"/>
    </source>
</evidence>
<reference evidence="2 3" key="1">
    <citation type="submission" date="2019-02" db="EMBL/GenBank/DDBJ databases">
        <title>Draft Genome Sequences of Six Type Strains of the Genus Massilia.</title>
        <authorList>
            <person name="Miess H."/>
            <person name="Frediansyhah A."/>
            <person name="Gross H."/>
        </authorList>
    </citation>
    <scope>NUCLEOTIDE SEQUENCE [LARGE SCALE GENOMIC DNA]</scope>
    <source>
        <strain evidence="2 3">DSM 17473</strain>
    </source>
</reference>
<evidence type="ECO:0000313" key="3">
    <source>
        <dbReference type="Proteomes" id="UP000290637"/>
    </source>
</evidence>
<accession>A0A4P6KUN8</accession>